<protein>
    <submittedName>
        <fullName evidence="3">Molybdenum cofactor cytidylyltransferase</fullName>
    </submittedName>
    <submittedName>
        <fullName evidence="2">Nucleotide-diphospho-sugar transferases</fullName>
    </submittedName>
</protein>
<dbReference type="PANTHER" id="PTHR43777">
    <property type="entry name" value="MOLYBDENUM COFACTOR CYTIDYLYLTRANSFERASE"/>
    <property type="match status" value="1"/>
</dbReference>
<dbReference type="Proteomes" id="UP000199280">
    <property type="component" value="Unassembled WGS sequence"/>
</dbReference>
<keyword evidence="2" id="KW-0808">Transferase</keyword>
<dbReference type="AlphaFoldDB" id="A0A143Z6P9"/>
<proteinExistence type="predicted"/>
<dbReference type="CDD" id="cd04182">
    <property type="entry name" value="GT_2_like_f"/>
    <property type="match status" value="1"/>
</dbReference>
<dbReference type="Gene3D" id="3.90.550.10">
    <property type="entry name" value="Spore Coat Polysaccharide Biosynthesis Protein SpsA, Chain A"/>
    <property type="match status" value="1"/>
</dbReference>
<evidence type="ECO:0000259" key="1">
    <source>
        <dbReference type="Pfam" id="PF12804"/>
    </source>
</evidence>
<dbReference type="GO" id="GO:0016779">
    <property type="term" value="F:nucleotidyltransferase activity"/>
    <property type="evidence" value="ECO:0007669"/>
    <property type="project" value="UniProtKB-KW"/>
</dbReference>
<dbReference type="Proteomes" id="UP000076878">
    <property type="component" value="Unassembled WGS sequence"/>
</dbReference>
<dbReference type="InterPro" id="IPR029044">
    <property type="entry name" value="Nucleotide-diphossugar_trans"/>
</dbReference>
<dbReference type="RefSeq" id="WP_068624558.1">
    <property type="nucleotide sequence ID" value="NZ_FJNB01000026.1"/>
</dbReference>
<reference evidence="2 4" key="1">
    <citation type="submission" date="2016-02" db="EMBL/GenBank/DDBJ databases">
        <authorList>
            <person name="Wen L."/>
            <person name="He K."/>
            <person name="Yang H."/>
        </authorList>
    </citation>
    <scope>NUCLEOTIDE SEQUENCE [LARGE SCALE GENOMIC DNA]</scope>
    <source>
        <strain evidence="2">Trichococcus_R210</strain>
    </source>
</reference>
<dbReference type="Pfam" id="PF12804">
    <property type="entry name" value="NTP_transf_3"/>
    <property type="match status" value="1"/>
</dbReference>
<evidence type="ECO:0000313" key="3">
    <source>
        <dbReference type="EMBL" id="SEJ81136.1"/>
    </source>
</evidence>
<organism evidence="2 4">
    <name type="scientific">Trichococcus ilyis</name>
    <dbReference type="NCBI Taxonomy" id="640938"/>
    <lineage>
        <taxon>Bacteria</taxon>
        <taxon>Bacillati</taxon>
        <taxon>Bacillota</taxon>
        <taxon>Bacilli</taxon>
        <taxon>Lactobacillales</taxon>
        <taxon>Carnobacteriaceae</taxon>
        <taxon>Trichococcus</taxon>
    </lineage>
</organism>
<feature type="domain" description="MobA-like NTP transferase" evidence="1">
    <location>
        <begin position="5"/>
        <end position="159"/>
    </location>
</feature>
<dbReference type="EMBL" id="FJNB01000026">
    <property type="protein sequence ID" value="CZR08892.1"/>
    <property type="molecule type" value="Genomic_DNA"/>
</dbReference>
<dbReference type="PANTHER" id="PTHR43777:SF1">
    <property type="entry name" value="MOLYBDENUM COFACTOR CYTIDYLYLTRANSFERASE"/>
    <property type="match status" value="1"/>
</dbReference>
<keyword evidence="3" id="KW-0548">Nucleotidyltransferase</keyword>
<reference evidence="3 5" key="2">
    <citation type="submission" date="2016-10" db="EMBL/GenBank/DDBJ databases">
        <authorList>
            <person name="Varghese N."/>
            <person name="Submissions S."/>
        </authorList>
    </citation>
    <scope>NUCLEOTIDE SEQUENCE [LARGE SCALE GENOMIC DNA]</scope>
    <source>
        <strain evidence="3 5">DSM 22150</strain>
    </source>
</reference>
<dbReference type="STRING" id="640938.TR210_2647"/>
<keyword evidence="5" id="KW-1185">Reference proteome</keyword>
<gene>
    <name evidence="3" type="ORF">SAMN05216375_12836</name>
    <name evidence="2" type="ORF">TR210_2647</name>
</gene>
<accession>A0A143Z6P9</accession>
<sequence>MVTEGVILAAGKSSRMAGKSKMTLDLAGRTVIQRSIASLQPFCSRIIVVTGFHAEAVRESAGHSAQAVFVHNPDCEKGMFSSLRLGLRHTEGERVLILPGDCPFIAYEVPEKLLAAKGDIVLPAYRGKRGHPVLLSRPVIESLLADEECQSLREYIQANEAEIIAVDRPEILWDIDTPEDYAKAVDYFQSKEQR</sequence>
<evidence type="ECO:0000313" key="2">
    <source>
        <dbReference type="EMBL" id="CZR08892.1"/>
    </source>
</evidence>
<name>A0A143Z6P9_9LACT</name>
<dbReference type="EMBL" id="FNYT01000028">
    <property type="protein sequence ID" value="SEJ81136.1"/>
    <property type="molecule type" value="Genomic_DNA"/>
</dbReference>
<evidence type="ECO:0000313" key="5">
    <source>
        <dbReference type="Proteomes" id="UP000199280"/>
    </source>
</evidence>
<dbReference type="SUPFAM" id="SSF53448">
    <property type="entry name" value="Nucleotide-diphospho-sugar transferases"/>
    <property type="match status" value="1"/>
</dbReference>
<dbReference type="InterPro" id="IPR025877">
    <property type="entry name" value="MobA-like_NTP_Trfase"/>
</dbReference>
<evidence type="ECO:0000313" key="4">
    <source>
        <dbReference type="Proteomes" id="UP000076878"/>
    </source>
</evidence>